<dbReference type="GO" id="GO:0046081">
    <property type="term" value="P:dUTP catabolic process"/>
    <property type="evidence" value="ECO:0000318"/>
    <property type="project" value="GO_Central"/>
</dbReference>
<evidence type="ECO:0000313" key="3">
    <source>
        <dbReference type="Proteomes" id="UP000006718"/>
    </source>
</evidence>
<name>A0A5F7ZE21_MACMU</name>
<reference evidence="2" key="3">
    <citation type="submission" date="2025-08" db="UniProtKB">
        <authorList>
            <consortium name="Ensembl"/>
        </authorList>
    </citation>
    <scope>IDENTIFICATION</scope>
    <source>
        <strain evidence="2">17573</strain>
    </source>
</reference>
<dbReference type="AlphaFoldDB" id="A0A5F7ZE21"/>
<dbReference type="Gene3D" id="2.70.40.10">
    <property type="match status" value="1"/>
</dbReference>
<dbReference type="GO" id="GO:0006226">
    <property type="term" value="P:dUMP biosynthetic process"/>
    <property type="evidence" value="ECO:0000318"/>
    <property type="project" value="GO_Central"/>
</dbReference>
<dbReference type="Ensembl" id="ENSMMUT00000081709.1">
    <property type="protein sequence ID" value="ENSMMUP00000062858.1"/>
    <property type="gene ID" value="ENSMMUG00000054002.1"/>
</dbReference>
<dbReference type="Proteomes" id="UP000006718">
    <property type="component" value="Chromosome 11"/>
</dbReference>
<dbReference type="GeneTree" id="ENSGT00960000187632"/>
<accession>A0A5F7ZE21</accession>
<reference evidence="2" key="4">
    <citation type="submission" date="2025-09" db="UniProtKB">
        <authorList>
            <consortium name="Ensembl"/>
        </authorList>
    </citation>
    <scope>IDENTIFICATION</scope>
    <source>
        <strain evidence="2">17573</strain>
    </source>
</reference>
<dbReference type="SMR" id="A0A5F7ZE21"/>
<keyword evidence="3" id="KW-1185">Reference proteome</keyword>
<dbReference type="SUPFAM" id="SSF51283">
    <property type="entry name" value="dUTPase-like"/>
    <property type="match status" value="1"/>
</dbReference>
<proteinExistence type="predicted"/>
<evidence type="ECO:0000259" key="1">
    <source>
        <dbReference type="Pfam" id="PF00692"/>
    </source>
</evidence>
<feature type="domain" description="dUTPase-like" evidence="1">
    <location>
        <begin position="27"/>
        <end position="107"/>
    </location>
</feature>
<dbReference type="GO" id="GO:0004170">
    <property type="term" value="F:dUTP diphosphatase activity"/>
    <property type="evidence" value="ECO:0000318"/>
    <property type="project" value="GO_Central"/>
</dbReference>
<protein>
    <recommendedName>
        <fullName evidence="1">dUTPase-like domain-containing protein</fullName>
    </recommendedName>
</protein>
<dbReference type="Pfam" id="PF00692">
    <property type="entry name" value="dUTPase"/>
    <property type="match status" value="1"/>
</dbReference>
<reference evidence="3" key="1">
    <citation type="journal article" date="2007" name="Science">
        <title>Evolutionary and biomedical insights from the rhesus macaque genome.</title>
        <authorList>
            <person name="Gibbs R.A."/>
            <person name="Rogers J."/>
            <person name="Katze M.G."/>
            <person name="Bumgarner R."/>
            <person name="Weinstock G.M."/>
            <person name="Mardis E.R."/>
            <person name="Remington K.A."/>
            <person name="Strausberg R.L."/>
            <person name="Venter J.C."/>
            <person name="Wilson R.K."/>
            <person name="Batzer M.A."/>
            <person name="Bustamante C.D."/>
            <person name="Eichler E.E."/>
            <person name="Hahn M.W."/>
            <person name="Hardison R.C."/>
            <person name="Makova K.D."/>
            <person name="Miller W."/>
            <person name="Milosavljevic A."/>
            <person name="Palermo R.E."/>
            <person name="Siepel A."/>
            <person name="Sikela J.M."/>
            <person name="Attaway T."/>
            <person name="Bell S."/>
            <person name="Bernard K.E."/>
            <person name="Buhay C.J."/>
            <person name="Chandrabose M.N."/>
            <person name="Dao M."/>
            <person name="Davis C."/>
            <person name="Delehaunty K.D."/>
            <person name="Ding Y."/>
            <person name="Dinh H.H."/>
            <person name="Dugan-Rocha S."/>
            <person name="Fulton L.A."/>
            <person name="Gabisi R.A."/>
            <person name="Garner T.T."/>
            <person name="Godfrey J."/>
            <person name="Hawes A.C."/>
            <person name="Hernandez J."/>
            <person name="Hines S."/>
            <person name="Holder M."/>
            <person name="Hume J."/>
            <person name="Jhangiani S.N."/>
            <person name="Joshi V."/>
            <person name="Khan Z.M."/>
            <person name="Kirkness E.F."/>
            <person name="Cree A."/>
            <person name="Fowler R.G."/>
            <person name="Lee S."/>
            <person name="Lewis L.R."/>
            <person name="Li Z."/>
            <person name="Liu Y.-S."/>
            <person name="Moore S.M."/>
            <person name="Muzny D."/>
            <person name="Nazareth L.V."/>
            <person name="Ngo D.N."/>
            <person name="Okwuonu G.O."/>
            <person name="Pai G."/>
            <person name="Parker D."/>
            <person name="Paul H.A."/>
            <person name="Pfannkoch C."/>
            <person name="Pohl C.S."/>
            <person name="Rogers Y.-H.C."/>
            <person name="Ruiz S.J."/>
            <person name="Sabo A."/>
            <person name="Santibanez J."/>
            <person name="Schneider B.W."/>
            <person name="Smith S.M."/>
            <person name="Sodergren E."/>
            <person name="Svatek A.F."/>
            <person name="Utterback T.R."/>
            <person name="Vattathil S."/>
            <person name="Warren W."/>
            <person name="White C.S."/>
            <person name="Chinwalla A.T."/>
            <person name="Feng Y."/>
            <person name="Halpern A.L."/>
            <person name="Hillier L.W."/>
            <person name="Huang X."/>
            <person name="Minx P."/>
            <person name="Nelson J.O."/>
            <person name="Pepin K.H."/>
            <person name="Qin X."/>
            <person name="Sutton G.G."/>
            <person name="Venter E."/>
            <person name="Walenz B.P."/>
            <person name="Wallis J.W."/>
            <person name="Worley K.C."/>
            <person name="Yang S.-P."/>
            <person name="Jones S.M."/>
            <person name="Marra M.A."/>
            <person name="Rocchi M."/>
            <person name="Schein J.E."/>
            <person name="Baertsch R."/>
            <person name="Clarke L."/>
            <person name="Csuros M."/>
            <person name="Glasscock J."/>
            <person name="Harris R.A."/>
            <person name="Havlak P."/>
            <person name="Jackson A.R."/>
            <person name="Jiang H."/>
            <person name="Liu Y."/>
            <person name="Messina D.N."/>
            <person name="Shen Y."/>
            <person name="Song H.X.-Z."/>
            <person name="Wylie T."/>
            <person name="Zhang L."/>
            <person name="Birney E."/>
            <person name="Han K."/>
            <person name="Konkel M.K."/>
            <person name="Lee J."/>
            <person name="Smit A.F.A."/>
            <person name="Ullmer B."/>
            <person name="Wang H."/>
            <person name="Xing J."/>
            <person name="Burhans R."/>
            <person name="Cheng Z."/>
            <person name="Karro J.E."/>
            <person name="Ma J."/>
            <person name="Raney B."/>
            <person name="She X."/>
            <person name="Cox M.J."/>
            <person name="Demuth J.P."/>
            <person name="Dumas L.J."/>
            <person name="Han S.-G."/>
            <person name="Hopkins J."/>
            <person name="Karimpour-Fard A."/>
            <person name="Kim Y.H."/>
            <person name="Pollack J.R."/>
            <person name="Vinar T."/>
            <person name="Addo-Quaye C."/>
            <person name="Degenhardt J."/>
            <person name="Denby A."/>
            <person name="Hubisz M.J."/>
            <person name="Indap A."/>
            <person name="Kosiol C."/>
            <person name="Lahn B.T."/>
            <person name="Lawson H.A."/>
            <person name="Marklein A."/>
            <person name="Nielsen R."/>
            <person name="Vallender E.J."/>
            <person name="Clark A.G."/>
            <person name="Ferguson B."/>
            <person name="Hernandez R.D."/>
            <person name="Hirani K."/>
            <person name="Kehrer-Sawatzki H."/>
            <person name="Kolb J."/>
            <person name="Patil S."/>
            <person name="Pu L.-L."/>
            <person name="Ren Y."/>
            <person name="Smith D.G."/>
            <person name="Wheeler D.A."/>
            <person name="Schenck I."/>
            <person name="Ball E.V."/>
            <person name="Chen R."/>
            <person name="Cooper D.N."/>
            <person name="Giardine B."/>
            <person name="Hsu F."/>
            <person name="Kent W.J."/>
            <person name="Lesk A."/>
            <person name="Nelson D.L."/>
            <person name="O'brien W.E."/>
            <person name="Pruefer K."/>
            <person name="Stenson P.D."/>
            <person name="Wallace J.C."/>
            <person name="Ke H."/>
            <person name="Liu X.-M."/>
            <person name="Wang P."/>
            <person name="Xiang A.P."/>
            <person name="Yang F."/>
            <person name="Barber G.P."/>
            <person name="Haussler D."/>
            <person name="Karolchik D."/>
            <person name="Kern A.D."/>
            <person name="Kuhn R.M."/>
            <person name="Smith K.E."/>
            <person name="Zwieg A.S."/>
        </authorList>
    </citation>
    <scope>NUCLEOTIDE SEQUENCE [LARGE SCALE GENOMIC DNA]</scope>
    <source>
        <strain evidence="3">17573</strain>
    </source>
</reference>
<dbReference type="InParanoid" id="A0A5F7ZE21"/>
<dbReference type="VEuPathDB" id="HostDB:ENSMMUG00000054002"/>
<reference evidence="2" key="2">
    <citation type="submission" date="2019-01" db="EMBL/GenBank/DDBJ databases">
        <authorList>
            <person name="Graves T."/>
            <person name="Eichler E.E."/>
            <person name="Wilson R.K."/>
        </authorList>
    </citation>
    <scope>NUCLEOTIDE SEQUENCE [LARGE SCALE GENOMIC DNA]</scope>
    <source>
        <strain evidence="2">17573</strain>
    </source>
</reference>
<dbReference type="InterPro" id="IPR036157">
    <property type="entry name" value="dUTPase-like_sf"/>
</dbReference>
<dbReference type="InterPro" id="IPR029054">
    <property type="entry name" value="dUTPase-like"/>
</dbReference>
<organism evidence="2 3">
    <name type="scientific">Macaca mulatta</name>
    <name type="common">Rhesus macaque</name>
    <dbReference type="NCBI Taxonomy" id="9544"/>
    <lineage>
        <taxon>Eukaryota</taxon>
        <taxon>Metazoa</taxon>
        <taxon>Chordata</taxon>
        <taxon>Craniata</taxon>
        <taxon>Vertebrata</taxon>
        <taxon>Euteleostomi</taxon>
        <taxon>Mammalia</taxon>
        <taxon>Eutheria</taxon>
        <taxon>Euarchontoglires</taxon>
        <taxon>Primates</taxon>
        <taxon>Haplorrhini</taxon>
        <taxon>Catarrhini</taxon>
        <taxon>Cercopithecidae</taxon>
        <taxon>Cercopithecinae</taxon>
        <taxon>Macaca</taxon>
    </lineage>
</organism>
<evidence type="ECO:0000313" key="2">
    <source>
        <dbReference type="Ensembl" id="ENSMMUP00000062858.1"/>
    </source>
</evidence>
<sequence>MGRNQEVETGVAPLNIIPSDPLAKFLLPAPMTLSSAGLEILVPERGMLPAGDTIMSAFNWKSRLPPSHFGLCVPLNQQAKEGVTVLTRVTDSDYRGEIGLLLHNGDKEECLESSYSVSSYYHAL</sequence>
<dbReference type="GO" id="GO:0000287">
    <property type="term" value="F:magnesium ion binding"/>
    <property type="evidence" value="ECO:0000318"/>
    <property type="project" value="GO_Central"/>
</dbReference>